<name>A0A3S8U8A0_9RHOB</name>
<dbReference type="PANTHER" id="PTHR10996">
    <property type="entry name" value="2-HYDROXYACID DEHYDROGENASE-RELATED"/>
    <property type="match status" value="1"/>
</dbReference>
<dbReference type="AlphaFoldDB" id="A0A3S8U8A0"/>
<dbReference type="GO" id="GO:0016618">
    <property type="term" value="F:hydroxypyruvate reductase [NAD(P)H] activity"/>
    <property type="evidence" value="ECO:0007669"/>
    <property type="project" value="TreeGrafter"/>
</dbReference>
<dbReference type="SUPFAM" id="SSF51735">
    <property type="entry name" value="NAD(P)-binding Rossmann-fold domains"/>
    <property type="match status" value="1"/>
</dbReference>
<dbReference type="Proteomes" id="UP000282002">
    <property type="component" value="Chromosome"/>
</dbReference>
<reference evidence="7 8" key="1">
    <citation type="submission" date="2018-12" db="EMBL/GenBank/DDBJ databases">
        <title>Complete genome sequencing of Tabrizicola sp. K13M18.</title>
        <authorList>
            <person name="Bae J.-W."/>
        </authorList>
    </citation>
    <scope>NUCLEOTIDE SEQUENCE [LARGE SCALE GENOMIC DNA]</scope>
    <source>
        <strain evidence="7 8">K13M18</strain>
    </source>
</reference>
<evidence type="ECO:0000313" key="7">
    <source>
        <dbReference type="EMBL" id="AZL59834.1"/>
    </source>
</evidence>
<protein>
    <submittedName>
        <fullName evidence="7">D-glycerate dehydrogenase</fullName>
    </submittedName>
</protein>
<dbReference type="PROSITE" id="PS00671">
    <property type="entry name" value="D_2_HYDROXYACID_DH_3"/>
    <property type="match status" value="1"/>
</dbReference>
<dbReference type="InterPro" id="IPR050223">
    <property type="entry name" value="D-isomer_2-hydroxyacid_DH"/>
</dbReference>
<evidence type="ECO:0000259" key="6">
    <source>
        <dbReference type="Pfam" id="PF02826"/>
    </source>
</evidence>
<dbReference type="FunFam" id="3.40.50.720:FF:000203">
    <property type="entry name" value="D-3-phosphoglycerate dehydrogenase (SerA)"/>
    <property type="match status" value="1"/>
</dbReference>
<feature type="domain" description="D-isomer specific 2-hydroxyacid dehydrogenase catalytic" evidence="5">
    <location>
        <begin position="5"/>
        <end position="317"/>
    </location>
</feature>
<dbReference type="PROSITE" id="PS00065">
    <property type="entry name" value="D_2_HYDROXYACID_DH_1"/>
    <property type="match status" value="1"/>
</dbReference>
<dbReference type="InterPro" id="IPR036291">
    <property type="entry name" value="NAD(P)-bd_dom_sf"/>
</dbReference>
<dbReference type="CDD" id="cd05301">
    <property type="entry name" value="GDH"/>
    <property type="match status" value="1"/>
</dbReference>
<dbReference type="Pfam" id="PF00389">
    <property type="entry name" value="2-Hacid_dh"/>
    <property type="match status" value="1"/>
</dbReference>
<dbReference type="OrthoDB" id="9793626at2"/>
<dbReference type="RefSeq" id="WP_125326029.1">
    <property type="nucleotide sequence ID" value="NZ_CP034328.1"/>
</dbReference>
<feature type="domain" description="D-isomer specific 2-hydroxyacid dehydrogenase NAD-binding" evidence="6">
    <location>
        <begin position="110"/>
        <end position="285"/>
    </location>
</feature>
<evidence type="ECO:0000256" key="1">
    <source>
        <dbReference type="ARBA" id="ARBA00005854"/>
    </source>
</evidence>
<dbReference type="GO" id="GO:0051287">
    <property type="term" value="F:NAD binding"/>
    <property type="evidence" value="ECO:0007669"/>
    <property type="project" value="InterPro"/>
</dbReference>
<dbReference type="Gene3D" id="3.40.50.720">
    <property type="entry name" value="NAD(P)-binding Rossmann-like Domain"/>
    <property type="match status" value="2"/>
</dbReference>
<evidence type="ECO:0000259" key="5">
    <source>
        <dbReference type="Pfam" id="PF00389"/>
    </source>
</evidence>
<dbReference type="InterPro" id="IPR029752">
    <property type="entry name" value="D-isomer_DH_CS1"/>
</dbReference>
<accession>A0A3S8U8A0</accession>
<dbReference type="GO" id="GO:0030267">
    <property type="term" value="F:glyoxylate reductase (NADPH) activity"/>
    <property type="evidence" value="ECO:0007669"/>
    <property type="project" value="TreeGrafter"/>
</dbReference>
<keyword evidence="8" id="KW-1185">Reference proteome</keyword>
<gene>
    <name evidence="7" type="ORF">EI545_13920</name>
</gene>
<evidence type="ECO:0000313" key="8">
    <source>
        <dbReference type="Proteomes" id="UP000282002"/>
    </source>
</evidence>
<dbReference type="Pfam" id="PF02826">
    <property type="entry name" value="2-Hacid_dh_C"/>
    <property type="match status" value="1"/>
</dbReference>
<keyword evidence="2 4" id="KW-0560">Oxidoreductase</keyword>
<comment type="similarity">
    <text evidence="1 4">Belongs to the D-isomer specific 2-hydroxyacid dehydrogenase family.</text>
</comment>
<dbReference type="EMBL" id="CP034328">
    <property type="protein sequence ID" value="AZL59834.1"/>
    <property type="molecule type" value="Genomic_DNA"/>
</dbReference>
<evidence type="ECO:0000256" key="3">
    <source>
        <dbReference type="ARBA" id="ARBA00023027"/>
    </source>
</evidence>
<evidence type="ECO:0000256" key="4">
    <source>
        <dbReference type="RuleBase" id="RU003719"/>
    </source>
</evidence>
<dbReference type="KEGG" id="taw:EI545_13920"/>
<dbReference type="InterPro" id="IPR006139">
    <property type="entry name" value="D-isomer_2_OHA_DH_cat_dom"/>
</dbReference>
<keyword evidence="3" id="KW-0520">NAD</keyword>
<dbReference type="PANTHER" id="PTHR10996:SF283">
    <property type="entry name" value="GLYOXYLATE_HYDROXYPYRUVATE REDUCTASE B"/>
    <property type="match status" value="1"/>
</dbReference>
<sequence>MQTLLITRRLPDRVLQAARARFDVTMRDRTDPMSAQELRIALRDYDLVLPTLGDRFQPDVFGDVPNPRAKILANFGVGYNHIDVDAAKAAGIAVTNTPGAVTDATADIALSLILMTARRLGEGERLLRAGQWEGWGPVQMLGTHVTGKRLGVIGFGRIGKAIAKRCHFGFDMEVVFYNRSKVEDPGMPARQVDMAEAMAADFVAVAVPGGAATHHLINATTLAMMKPSGIFVNISRGDVVDEAALIDTLQAGRIAGAGLDVYEFEPKVPAPLMTMENVTLLPHLGTACLEVRESMGMMAVANLIAFADGRTPPNLLNP</sequence>
<proteinExistence type="inferred from homology"/>
<organism evidence="7 8">
    <name type="scientific">Tabrizicola piscis</name>
    <dbReference type="NCBI Taxonomy" id="2494374"/>
    <lineage>
        <taxon>Bacteria</taxon>
        <taxon>Pseudomonadati</taxon>
        <taxon>Pseudomonadota</taxon>
        <taxon>Alphaproteobacteria</taxon>
        <taxon>Rhodobacterales</taxon>
        <taxon>Paracoccaceae</taxon>
        <taxon>Tabrizicola</taxon>
    </lineage>
</organism>
<dbReference type="SUPFAM" id="SSF52283">
    <property type="entry name" value="Formate/glycerate dehydrogenase catalytic domain-like"/>
    <property type="match status" value="1"/>
</dbReference>
<dbReference type="InterPro" id="IPR006140">
    <property type="entry name" value="D-isomer_DH_NAD-bd"/>
</dbReference>
<dbReference type="GO" id="GO:0005829">
    <property type="term" value="C:cytosol"/>
    <property type="evidence" value="ECO:0007669"/>
    <property type="project" value="TreeGrafter"/>
</dbReference>
<dbReference type="InterPro" id="IPR029753">
    <property type="entry name" value="D-isomer_DH_CS"/>
</dbReference>
<evidence type="ECO:0000256" key="2">
    <source>
        <dbReference type="ARBA" id="ARBA00023002"/>
    </source>
</evidence>